<comment type="caution">
    <text evidence="2">The sequence shown here is derived from an EMBL/GenBank/DDBJ whole genome shotgun (WGS) entry which is preliminary data.</text>
</comment>
<dbReference type="SUPFAM" id="SSF48452">
    <property type="entry name" value="TPR-like"/>
    <property type="match status" value="1"/>
</dbReference>
<keyword evidence="3" id="KW-1185">Reference proteome</keyword>
<feature type="repeat" description="TPR" evidence="1">
    <location>
        <begin position="72"/>
        <end position="105"/>
    </location>
</feature>
<evidence type="ECO:0000313" key="2">
    <source>
        <dbReference type="EMBL" id="MBP2242357.1"/>
    </source>
</evidence>
<dbReference type="InterPro" id="IPR011990">
    <property type="entry name" value="TPR-like_helical_dom_sf"/>
</dbReference>
<reference evidence="2 3" key="1">
    <citation type="submission" date="2021-03" db="EMBL/GenBank/DDBJ databases">
        <title>Genomic Encyclopedia of Type Strains, Phase IV (KMG-IV): sequencing the most valuable type-strain genomes for metagenomic binning, comparative biology and taxonomic classification.</title>
        <authorList>
            <person name="Goeker M."/>
        </authorList>
    </citation>
    <scope>NUCLEOTIDE SEQUENCE [LARGE SCALE GENOMIC DNA]</scope>
    <source>
        <strain evidence="2 3">DSM 26675</strain>
    </source>
</reference>
<dbReference type="Proteomes" id="UP001519293">
    <property type="component" value="Unassembled WGS sequence"/>
</dbReference>
<dbReference type="PROSITE" id="PS50005">
    <property type="entry name" value="TPR"/>
    <property type="match status" value="1"/>
</dbReference>
<protein>
    <submittedName>
        <fullName evidence="2">Tetratricopeptide (TPR) repeat protein</fullName>
    </submittedName>
</protein>
<accession>A0ABS4RKN6</accession>
<gene>
    <name evidence="2" type="ORF">J2Z40_002931</name>
</gene>
<keyword evidence="1" id="KW-0802">TPR repeat</keyword>
<dbReference type="InterPro" id="IPR019734">
    <property type="entry name" value="TPR_rpt"/>
</dbReference>
<evidence type="ECO:0000256" key="1">
    <source>
        <dbReference type="PROSITE-ProRule" id="PRU00339"/>
    </source>
</evidence>
<organism evidence="2 3">
    <name type="scientific">Cytobacillus eiseniae</name>
    <dbReference type="NCBI Taxonomy" id="762947"/>
    <lineage>
        <taxon>Bacteria</taxon>
        <taxon>Bacillati</taxon>
        <taxon>Bacillota</taxon>
        <taxon>Bacilli</taxon>
        <taxon>Bacillales</taxon>
        <taxon>Bacillaceae</taxon>
        <taxon>Cytobacillus</taxon>
    </lineage>
</organism>
<name>A0ABS4RKN6_9BACI</name>
<evidence type="ECO:0000313" key="3">
    <source>
        <dbReference type="Proteomes" id="UP001519293"/>
    </source>
</evidence>
<dbReference type="EMBL" id="JAGIKZ010000019">
    <property type="protein sequence ID" value="MBP2242357.1"/>
    <property type="molecule type" value="Genomic_DNA"/>
</dbReference>
<proteinExistence type="predicted"/>
<dbReference type="Pfam" id="PF13181">
    <property type="entry name" value="TPR_8"/>
    <property type="match status" value="1"/>
</dbReference>
<dbReference type="RefSeq" id="WP_066398095.1">
    <property type="nucleotide sequence ID" value="NZ_JAGIKZ010000019.1"/>
</dbReference>
<dbReference type="Gene3D" id="1.25.40.10">
    <property type="entry name" value="Tetratricopeptide repeat domain"/>
    <property type="match status" value="1"/>
</dbReference>
<sequence length="159" mass="18427">MKEIYRKLILLGLVIFIGVGTIYTYNAGNKQDEGYVKDYQSYQMALAQVQKNEFEQPKKELMELHHTYPDQANITWNLGLAYAIEGDMEKAALYYQKAVDQRPFIVQEPMFSLQFAQILFGVDDFETAKKYLEHCKTLAIPEEFVSSVDELLSHIETIK</sequence>